<dbReference type="AlphaFoldDB" id="A0AAE0J7W3"/>
<dbReference type="GeneID" id="87862938"/>
<evidence type="ECO:0000313" key="2">
    <source>
        <dbReference type="EMBL" id="KAK3338187.1"/>
    </source>
</evidence>
<evidence type="ECO:0000313" key="3">
    <source>
        <dbReference type="Proteomes" id="UP001278500"/>
    </source>
</evidence>
<name>A0AAE0J7W3_9PEZI</name>
<protein>
    <submittedName>
        <fullName evidence="2">Uncharacterized protein</fullName>
    </submittedName>
</protein>
<dbReference type="RefSeq" id="XP_062677638.1">
    <property type="nucleotide sequence ID" value="XM_062825784.1"/>
</dbReference>
<gene>
    <name evidence="2" type="ORF">B0H65DRAFT_446083</name>
</gene>
<feature type="region of interest" description="Disordered" evidence="1">
    <location>
        <begin position="147"/>
        <end position="176"/>
    </location>
</feature>
<dbReference type="Proteomes" id="UP001278500">
    <property type="component" value="Unassembled WGS sequence"/>
</dbReference>
<reference evidence="2" key="1">
    <citation type="journal article" date="2023" name="Mol. Phylogenet. Evol.">
        <title>Genome-scale phylogeny and comparative genomics of the fungal order Sordariales.</title>
        <authorList>
            <person name="Hensen N."/>
            <person name="Bonometti L."/>
            <person name="Westerberg I."/>
            <person name="Brannstrom I.O."/>
            <person name="Guillou S."/>
            <person name="Cros-Aarteil S."/>
            <person name="Calhoun S."/>
            <person name="Haridas S."/>
            <person name="Kuo A."/>
            <person name="Mondo S."/>
            <person name="Pangilinan J."/>
            <person name="Riley R."/>
            <person name="LaButti K."/>
            <person name="Andreopoulos B."/>
            <person name="Lipzen A."/>
            <person name="Chen C."/>
            <person name="Yan M."/>
            <person name="Daum C."/>
            <person name="Ng V."/>
            <person name="Clum A."/>
            <person name="Steindorff A."/>
            <person name="Ohm R.A."/>
            <person name="Martin F."/>
            <person name="Silar P."/>
            <person name="Natvig D.O."/>
            <person name="Lalanne C."/>
            <person name="Gautier V."/>
            <person name="Ament-Velasquez S.L."/>
            <person name="Kruys A."/>
            <person name="Hutchinson M.I."/>
            <person name="Powell A.J."/>
            <person name="Barry K."/>
            <person name="Miller A.N."/>
            <person name="Grigoriev I.V."/>
            <person name="Debuchy R."/>
            <person name="Gladieux P."/>
            <person name="Hiltunen Thoren M."/>
            <person name="Johannesson H."/>
        </authorList>
    </citation>
    <scope>NUCLEOTIDE SEQUENCE</scope>
    <source>
        <strain evidence="2">CBS 560.94</strain>
    </source>
</reference>
<organism evidence="2 3">
    <name type="scientific">Neurospora tetraspora</name>
    <dbReference type="NCBI Taxonomy" id="94610"/>
    <lineage>
        <taxon>Eukaryota</taxon>
        <taxon>Fungi</taxon>
        <taxon>Dikarya</taxon>
        <taxon>Ascomycota</taxon>
        <taxon>Pezizomycotina</taxon>
        <taxon>Sordariomycetes</taxon>
        <taxon>Sordariomycetidae</taxon>
        <taxon>Sordariales</taxon>
        <taxon>Sordariaceae</taxon>
        <taxon>Neurospora</taxon>
    </lineage>
</organism>
<comment type="caution">
    <text evidence="2">The sequence shown here is derived from an EMBL/GenBank/DDBJ whole genome shotgun (WGS) entry which is preliminary data.</text>
</comment>
<keyword evidence="3" id="KW-1185">Reference proteome</keyword>
<sequence>MRTEVAVARCAHVEIVCEDKNWRDGPCSGQRYQFCLSPDYTLLECTSSPEVSGVMEGSEEADIDAIVKVKTVLIRPMPIDALRTSRVETVWQEDIHPSSSAEEVQPAARLPTSGIPILHPSRVDVSRLVELEHRLSINLVPEFSENAVENCPREPSTDNSDRLSEHTPSGHWESSANGFVSIQSPALGPGSVTDLAPGLSYQEVLLEDSPTLPFLHPSVPPPFRSSTLPFLHPSVPPPFRS</sequence>
<reference evidence="2" key="2">
    <citation type="submission" date="2023-06" db="EMBL/GenBank/DDBJ databases">
        <authorList>
            <consortium name="Lawrence Berkeley National Laboratory"/>
            <person name="Haridas S."/>
            <person name="Hensen N."/>
            <person name="Bonometti L."/>
            <person name="Westerberg I."/>
            <person name="Brannstrom I.O."/>
            <person name="Guillou S."/>
            <person name="Cros-Aarteil S."/>
            <person name="Calhoun S."/>
            <person name="Kuo A."/>
            <person name="Mondo S."/>
            <person name="Pangilinan J."/>
            <person name="Riley R."/>
            <person name="Labutti K."/>
            <person name="Andreopoulos B."/>
            <person name="Lipzen A."/>
            <person name="Chen C."/>
            <person name="Yanf M."/>
            <person name="Daum C."/>
            <person name="Ng V."/>
            <person name="Clum A."/>
            <person name="Steindorff A."/>
            <person name="Ohm R."/>
            <person name="Martin F."/>
            <person name="Silar P."/>
            <person name="Natvig D."/>
            <person name="Lalanne C."/>
            <person name="Gautier V."/>
            <person name="Ament-Velasquez S.L."/>
            <person name="Kruys A."/>
            <person name="Hutchinson M.I."/>
            <person name="Powell A.J."/>
            <person name="Barry K."/>
            <person name="Miller A.N."/>
            <person name="Grigoriev I.V."/>
            <person name="Debuchy R."/>
            <person name="Gladieux P."/>
            <person name="Thoren M.H."/>
            <person name="Johannesson H."/>
        </authorList>
    </citation>
    <scope>NUCLEOTIDE SEQUENCE</scope>
    <source>
        <strain evidence="2">CBS 560.94</strain>
    </source>
</reference>
<proteinExistence type="predicted"/>
<evidence type="ECO:0000256" key="1">
    <source>
        <dbReference type="SAM" id="MobiDB-lite"/>
    </source>
</evidence>
<dbReference type="EMBL" id="JAUEPP010000008">
    <property type="protein sequence ID" value="KAK3338187.1"/>
    <property type="molecule type" value="Genomic_DNA"/>
</dbReference>
<accession>A0AAE0J7W3</accession>
<feature type="compositionally biased region" description="Basic and acidic residues" evidence="1">
    <location>
        <begin position="151"/>
        <end position="165"/>
    </location>
</feature>